<evidence type="ECO:0000313" key="1">
    <source>
        <dbReference type="EMBL" id="EIN04320.1"/>
    </source>
</evidence>
<dbReference type="Proteomes" id="UP000054196">
    <property type="component" value="Unassembled WGS sequence"/>
</dbReference>
<dbReference type="RefSeq" id="XP_007388463.1">
    <property type="nucleotide sequence ID" value="XM_007388401.1"/>
</dbReference>
<protein>
    <submittedName>
        <fullName evidence="1">Uncharacterized protein</fullName>
    </submittedName>
</protein>
<organism evidence="1 2">
    <name type="scientific">Punctularia strigosozonata (strain HHB-11173)</name>
    <name type="common">White-rot fungus</name>
    <dbReference type="NCBI Taxonomy" id="741275"/>
    <lineage>
        <taxon>Eukaryota</taxon>
        <taxon>Fungi</taxon>
        <taxon>Dikarya</taxon>
        <taxon>Basidiomycota</taxon>
        <taxon>Agaricomycotina</taxon>
        <taxon>Agaricomycetes</taxon>
        <taxon>Corticiales</taxon>
        <taxon>Punctulariaceae</taxon>
        <taxon>Punctularia</taxon>
    </lineage>
</organism>
<dbReference type="AlphaFoldDB" id="R7S1Q6"/>
<keyword evidence="2" id="KW-1185">Reference proteome</keyword>
<proteinExistence type="predicted"/>
<sequence length="58" mass="6258">MSGIGQWGGLEGTPKKVIHPPLIVMVKVIVGKLTDEQIQHQPVEKLIPSCFAILPVEG</sequence>
<reference evidence="2" key="1">
    <citation type="journal article" date="2012" name="Science">
        <title>The Paleozoic origin of enzymatic lignin decomposition reconstructed from 31 fungal genomes.</title>
        <authorList>
            <person name="Floudas D."/>
            <person name="Binder M."/>
            <person name="Riley R."/>
            <person name="Barry K."/>
            <person name="Blanchette R.A."/>
            <person name="Henrissat B."/>
            <person name="Martinez A.T."/>
            <person name="Otillar R."/>
            <person name="Spatafora J.W."/>
            <person name="Yadav J.S."/>
            <person name="Aerts A."/>
            <person name="Benoit I."/>
            <person name="Boyd A."/>
            <person name="Carlson A."/>
            <person name="Copeland A."/>
            <person name="Coutinho P.M."/>
            <person name="de Vries R.P."/>
            <person name="Ferreira P."/>
            <person name="Findley K."/>
            <person name="Foster B."/>
            <person name="Gaskell J."/>
            <person name="Glotzer D."/>
            <person name="Gorecki P."/>
            <person name="Heitman J."/>
            <person name="Hesse C."/>
            <person name="Hori C."/>
            <person name="Igarashi K."/>
            <person name="Jurgens J.A."/>
            <person name="Kallen N."/>
            <person name="Kersten P."/>
            <person name="Kohler A."/>
            <person name="Kuees U."/>
            <person name="Kumar T.K.A."/>
            <person name="Kuo A."/>
            <person name="LaButti K."/>
            <person name="Larrondo L.F."/>
            <person name="Lindquist E."/>
            <person name="Ling A."/>
            <person name="Lombard V."/>
            <person name="Lucas S."/>
            <person name="Lundell T."/>
            <person name="Martin R."/>
            <person name="McLaughlin D.J."/>
            <person name="Morgenstern I."/>
            <person name="Morin E."/>
            <person name="Murat C."/>
            <person name="Nagy L.G."/>
            <person name="Nolan M."/>
            <person name="Ohm R.A."/>
            <person name="Patyshakuliyeva A."/>
            <person name="Rokas A."/>
            <person name="Ruiz-Duenas F.J."/>
            <person name="Sabat G."/>
            <person name="Salamov A."/>
            <person name="Samejima M."/>
            <person name="Schmutz J."/>
            <person name="Slot J.C."/>
            <person name="St John F."/>
            <person name="Stenlid J."/>
            <person name="Sun H."/>
            <person name="Sun S."/>
            <person name="Syed K."/>
            <person name="Tsang A."/>
            <person name="Wiebenga A."/>
            <person name="Young D."/>
            <person name="Pisabarro A."/>
            <person name="Eastwood D.C."/>
            <person name="Martin F."/>
            <person name="Cullen D."/>
            <person name="Grigoriev I.V."/>
            <person name="Hibbett D.S."/>
        </authorList>
    </citation>
    <scope>NUCLEOTIDE SEQUENCE [LARGE SCALE GENOMIC DNA]</scope>
    <source>
        <strain evidence="2">HHB-11173 SS5</strain>
    </source>
</reference>
<accession>R7S1Q6</accession>
<dbReference type="KEGG" id="psq:PUNSTDRAFT_138714"/>
<dbReference type="HOGENOM" id="CLU_2980168_0_0_1"/>
<evidence type="ECO:0000313" key="2">
    <source>
        <dbReference type="Proteomes" id="UP000054196"/>
    </source>
</evidence>
<dbReference type="EMBL" id="JH687555">
    <property type="protein sequence ID" value="EIN04320.1"/>
    <property type="molecule type" value="Genomic_DNA"/>
</dbReference>
<gene>
    <name evidence="1" type="ORF">PUNSTDRAFT_138714</name>
</gene>
<name>R7S1Q6_PUNST</name>
<dbReference type="GeneID" id="18880150"/>